<dbReference type="GO" id="GO:0008171">
    <property type="term" value="F:O-methyltransferase activity"/>
    <property type="evidence" value="ECO:0007669"/>
    <property type="project" value="InterPro"/>
</dbReference>
<dbReference type="SUPFAM" id="SSF46785">
    <property type="entry name" value="Winged helix' DNA-binding domain"/>
    <property type="match status" value="1"/>
</dbReference>
<dbReference type="SUPFAM" id="SSF53335">
    <property type="entry name" value="S-adenosyl-L-methionine-dependent methyltransferases"/>
    <property type="match status" value="1"/>
</dbReference>
<accession>A0A2J6T4E0</accession>
<dbReference type="EMBL" id="KZ613843">
    <property type="protein sequence ID" value="PMD57866.1"/>
    <property type="molecule type" value="Genomic_DNA"/>
</dbReference>
<name>A0A2J6T4E0_9HELO</name>
<evidence type="ECO:0000256" key="2">
    <source>
        <dbReference type="ARBA" id="ARBA00022679"/>
    </source>
</evidence>
<dbReference type="InterPro" id="IPR029063">
    <property type="entry name" value="SAM-dependent_MTases_sf"/>
</dbReference>
<keyword evidence="2 5" id="KW-0808">Transferase</keyword>
<dbReference type="InterPro" id="IPR036388">
    <property type="entry name" value="WH-like_DNA-bd_sf"/>
</dbReference>
<dbReference type="InParanoid" id="A0A2J6T4E0"/>
<keyword evidence="6" id="KW-1185">Reference proteome</keyword>
<reference evidence="5 6" key="1">
    <citation type="submission" date="2016-04" db="EMBL/GenBank/DDBJ databases">
        <title>A degradative enzymes factory behind the ericoid mycorrhizal symbiosis.</title>
        <authorList>
            <consortium name="DOE Joint Genome Institute"/>
            <person name="Martino E."/>
            <person name="Morin E."/>
            <person name="Grelet G."/>
            <person name="Kuo A."/>
            <person name="Kohler A."/>
            <person name="Daghino S."/>
            <person name="Barry K."/>
            <person name="Choi C."/>
            <person name="Cichocki N."/>
            <person name="Clum A."/>
            <person name="Copeland A."/>
            <person name="Hainaut M."/>
            <person name="Haridas S."/>
            <person name="Labutti K."/>
            <person name="Lindquist E."/>
            <person name="Lipzen A."/>
            <person name="Khouja H.-R."/>
            <person name="Murat C."/>
            <person name="Ohm R."/>
            <person name="Olson A."/>
            <person name="Spatafora J."/>
            <person name="Veneault-Fourrey C."/>
            <person name="Henrissat B."/>
            <person name="Grigoriev I."/>
            <person name="Martin F."/>
            <person name="Perotto S."/>
        </authorList>
    </citation>
    <scope>NUCLEOTIDE SEQUENCE [LARGE SCALE GENOMIC DNA]</scope>
    <source>
        <strain evidence="5 6">E</strain>
    </source>
</reference>
<evidence type="ECO:0000256" key="3">
    <source>
        <dbReference type="ARBA" id="ARBA00022691"/>
    </source>
</evidence>
<protein>
    <submittedName>
        <fullName evidence="5">S-adenosyl-L-methionine-dependent methyltransferase</fullName>
    </submittedName>
</protein>
<dbReference type="Proteomes" id="UP000235371">
    <property type="component" value="Unassembled WGS sequence"/>
</dbReference>
<evidence type="ECO:0000256" key="1">
    <source>
        <dbReference type="ARBA" id="ARBA00022603"/>
    </source>
</evidence>
<keyword evidence="3" id="KW-0949">S-adenosyl-L-methionine</keyword>
<dbReference type="AlphaFoldDB" id="A0A2J6T4E0"/>
<dbReference type="Gene3D" id="3.40.50.150">
    <property type="entry name" value="Vaccinia Virus protein VP39"/>
    <property type="match status" value="1"/>
</dbReference>
<gene>
    <name evidence="5" type="ORF">K444DRAFT_533104</name>
</gene>
<feature type="domain" description="O-methyltransferase C-terminal" evidence="4">
    <location>
        <begin position="273"/>
        <end position="421"/>
    </location>
</feature>
<proteinExistence type="predicted"/>
<dbReference type="Gene3D" id="1.10.10.10">
    <property type="entry name" value="Winged helix-like DNA-binding domain superfamily/Winged helix DNA-binding domain"/>
    <property type="match status" value="1"/>
</dbReference>
<dbReference type="InterPro" id="IPR036390">
    <property type="entry name" value="WH_DNA-bd_sf"/>
</dbReference>
<dbReference type="PROSITE" id="PS51683">
    <property type="entry name" value="SAM_OMT_II"/>
    <property type="match status" value="1"/>
</dbReference>
<dbReference type="InterPro" id="IPR016461">
    <property type="entry name" value="COMT-like"/>
</dbReference>
<dbReference type="OrthoDB" id="1606438at2759"/>
<sequence length="465" mass="51146">MAAPVVKGADIETPSPLIPKSATSTSKLIELAQTIAKETEKLDQYIKDCGLPQPSFEVDAPLNFPKLPEDVKKSREEVVRATKELGDLVAGPTDSVRWMAWDHNNSLSLHAIYHYKLAQLIPLDTSTSFATLAPLTGLSELNLRRFLRHAMTNRIFCEPSPGLVAHTAASRVLATDAAMNDWLGFCVEDMWPAASQTISALKQNPEADDMKQTGFCKANYTTDVEPMFATFGNDPLRAKRMGGAMKSLMGGEGYEVGYLVEGYDWASLDAKSATVVDIGGSHGHVALALAERFKNLKFVVQDLPKTIDSAPAIEGEMEERIQLQAHDFFTPQPVKGADVYIFRWILHNHSDKYAAKILTSLIPALKHGSRILINDYCLPDPGKELESIGEERVLRTMDLVMLTLLNAQERSEADFANLFGKVDKGFKFIGSRKPAGCRMSIVEAAWEGEDFGGEKKNEAEAKATL</sequence>
<dbReference type="GeneID" id="36583206"/>
<dbReference type="RefSeq" id="XP_024734770.1">
    <property type="nucleotide sequence ID" value="XM_024875126.1"/>
</dbReference>
<keyword evidence="1 5" id="KW-0489">Methyltransferase</keyword>
<dbReference type="Pfam" id="PF00891">
    <property type="entry name" value="Methyltransf_2"/>
    <property type="match status" value="1"/>
</dbReference>
<dbReference type="GO" id="GO:0032259">
    <property type="term" value="P:methylation"/>
    <property type="evidence" value="ECO:0007669"/>
    <property type="project" value="UniProtKB-KW"/>
</dbReference>
<dbReference type="PANTHER" id="PTHR43712">
    <property type="entry name" value="PUTATIVE (AFU_ORTHOLOGUE AFUA_4G14580)-RELATED"/>
    <property type="match status" value="1"/>
</dbReference>
<evidence type="ECO:0000313" key="6">
    <source>
        <dbReference type="Proteomes" id="UP000235371"/>
    </source>
</evidence>
<dbReference type="PANTHER" id="PTHR43712:SF16">
    <property type="entry name" value="O-METHYLTRANSFERASE ELCB"/>
    <property type="match status" value="1"/>
</dbReference>
<dbReference type="InterPro" id="IPR001077">
    <property type="entry name" value="COMT_C"/>
</dbReference>
<evidence type="ECO:0000313" key="5">
    <source>
        <dbReference type="EMBL" id="PMD57866.1"/>
    </source>
</evidence>
<evidence type="ECO:0000259" key="4">
    <source>
        <dbReference type="Pfam" id="PF00891"/>
    </source>
</evidence>
<organism evidence="5 6">
    <name type="scientific">Hyaloscypha bicolor E</name>
    <dbReference type="NCBI Taxonomy" id="1095630"/>
    <lineage>
        <taxon>Eukaryota</taxon>
        <taxon>Fungi</taxon>
        <taxon>Dikarya</taxon>
        <taxon>Ascomycota</taxon>
        <taxon>Pezizomycotina</taxon>
        <taxon>Leotiomycetes</taxon>
        <taxon>Helotiales</taxon>
        <taxon>Hyaloscyphaceae</taxon>
        <taxon>Hyaloscypha</taxon>
        <taxon>Hyaloscypha bicolor</taxon>
    </lineage>
</organism>